<dbReference type="Proteomes" id="UP000700212">
    <property type="component" value="Unassembled WGS sequence"/>
</dbReference>
<dbReference type="Pfam" id="PF17853">
    <property type="entry name" value="GGDEF_2"/>
    <property type="match status" value="1"/>
</dbReference>
<evidence type="ECO:0000259" key="2">
    <source>
        <dbReference type="SMART" id="SM00065"/>
    </source>
</evidence>
<proteinExistence type="inferred from homology"/>
<dbReference type="Gene3D" id="1.10.10.2840">
    <property type="entry name" value="PucR C-terminal helix-turn-helix domain"/>
    <property type="match status" value="1"/>
</dbReference>
<organism evidence="3 4">
    <name type="scientific">Metalysinibacillus jejuensis</name>
    <dbReference type="NCBI Taxonomy" id="914327"/>
    <lineage>
        <taxon>Bacteria</taxon>
        <taxon>Bacillati</taxon>
        <taxon>Bacillota</taxon>
        <taxon>Bacilli</taxon>
        <taxon>Bacillales</taxon>
        <taxon>Caryophanaceae</taxon>
        <taxon>Metalysinibacillus</taxon>
    </lineage>
</organism>
<evidence type="ECO:0000313" key="3">
    <source>
        <dbReference type="EMBL" id="HJH12001.1"/>
    </source>
</evidence>
<reference evidence="3" key="2">
    <citation type="submission" date="2021-09" db="EMBL/GenBank/DDBJ databases">
        <authorList>
            <person name="Gilroy R."/>
        </authorList>
    </citation>
    <scope>NUCLEOTIDE SEQUENCE</scope>
    <source>
        <strain evidence="3">CHK160-4876</strain>
    </source>
</reference>
<evidence type="ECO:0000256" key="1">
    <source>
        <dbReference type="ARBA" id="ARBA00006754"/>
    </source>
</evidence>
<dbReference type="InterPro" id="IPR042070">
    <property type="entry name" value="PucR_C-HTH_sf"/>
</dbReference>
<dbReference type="PANTHER" id="PTHR33744">
    <property type="entry name" value="CARBOHYDRATE DIACID REGULATOR"/>
    <property type="match status" value="1"/>
</dbReference>
<sequence>MNNSEKKLLSLINATQVITSSLDVTTVIERLIEEVLHVIDGADAGVLFMHTPETNRLTARQAIGYDLEHLKKIHLSAEEGMTGKVFHQKEAMIFSSQDDVAKNMLDLFPQYTENYTKAVGALRYPQCAVCAPLLDKQNHCIGVFTIVNFSGTTKFTQTDLQLLQTFANQSMIAIENARLFTQNERTNRIYQSLALQDDLQAMTHTLADLLNEPIYIINEFLDIVAMSSPMATAVLKKLQQDASQLFTQAFSGNERLTTTIVLEDIYHLHLCPIRSNITTIGILIVVTQPHRSIDPLDLIAIQQASMIFAVQLTGQEKTLENQFKYDGYLLQQVLEGFTTHFASHREVQRCNKFIAVVIELPVDAQNVDQQERFTRLLYRFFQHTHPTPLINAVGTHYDVLFMAPNTLALADFTQTVKTLLLQLYEAVSLPFIAGIGRPFEQIPAITASHRDAKRCIEYLHSTHDKKTILTYDELGVYRLFLNMPTQELHEYIALILGPIITYDMQHNTDLLATLEQFIHCNQNQAKTASACFVHVNTIKYRLNTIYQLMGKTVLTSTDLFEIQLALQMKAFTSPS</sequence>
<dbReference type="InterPro" id="IPR041522">
    <property type="entry name" value="CdaR_GGDEF"/>
</dbReference>
<comment type="caution">
    <text evidence="3">The sequence shown here is derived from an EMBL/GenBank/DDBJ whole genome shotgun (WGS) entry which is preliminary data.</text>
</comment>
<dbReference type="AlphaFoldDB" id="A0A921NDP8"/>
<reference evidence="3" key="1">
    <citation type="journal article" date="2021" name="PeerJ">
        <title>Extensive microbial diversity within the chicken gut microbiome revealed by metagenomics and culture.</title>
        <authorList>
            <person name="Gilroy R."/>
            <person name="Ravi A."/>
            <person name="Getino M."/>
            <person name="Pursley I."/>
            <person name="Horton D.L."/>
            <person name="Alikhan N.F."/>
            <person name="Baker D."/>
            <person name="Gharbi K."/>
            <person name="Hall N."/>
            <person name="Watson M."/>
            <person name="Adriaenssens E.M."/>
            <person name="Foster-Nyarko E."/>
            <person name="Jarju S."/>
            <person name="Secka A."/>
            <person name="Antonio M."/>
            <person name="Oren A."/>
            <person name="Chaudhuri R.R."/>
            <person name="La Ragione R."/>
            <person name="Hildebrand F."/>
            <person name="Pallen M.J."/>
        </authorList>
    </citation>
    <scope>NUCLEOTIDE SEQUENCE</scope>
    <source>
        <strain evidence="3">CHK160-4876</strain>
    </source>
</reference>
<evidence type="ECO:0000313" key="4">
    <source>
        <dbReference type="Proteomes" id="UP000700212"/>
    </source>
</evidence>
<dbReference type="SUPFAM" id="SSF55781">
    <property type="entry name" value="GAF domain-like"/>
    <property type="match status" value="1"/>
</dbReference>
<name>A0A921NDP8_9BACL</name>
<dbReference type="InterPro" id="IPR025736">
    <property type="entry name" value="PucR_C-HTH_dom"/>
</dbReference>
<dbReference type="InterPro" id="IPR029016">
    <property type="entry name" value="GAF-like_dom_sf"/>
</dbReference>
<protein>
    <submittedName>
        <fullName evidence="3">Helix-turn-helix domain-containing protein</fullName>
    </submittedName>
</protein>
<accession>A0A921NDP8</accession>
<dbReference type="InterPro" id="IPR003018">
    <property type="entry name" value="GAF"/>
</dbReference>
<dbReference type="Gene3D" id="3.30.450.40">
    <property type="match status" value="1"/>
</dbReference>
<dbReference type="InterPro" id="IPR051448">
    <property type="entry name" value="CdaR-like_regulators"/>
</dbReference>
<dbReference type="Pfam" id="PF13556">
    <property type="entry name" value="HTH_30"/>
    <property type="match status" value="1"/>
</dbReference>
<dbReference type="Pfam" id="PF13185">
    <property type="entry name" value="GAF_2"/>
    <property type="match status" value="1"/>
</dbReference>
<feature type="domain" description="GAF" evidence="2">
    <location>
        <begin position="23"/>
        <end position="184"/>
    </location>
</feature>
<dbReference type="PANTHER" id="PTHR33744:SF1">
    <property type="entry name" value="DNA-BINDING TRANSCRIPTIONAL ACTIVATOR ADER"/>
    <property type="match status" value="1"/>
</dbReference>
<gene>
    <name evidence="3" type="ORF">K8V30_10020</name>
</gene>
<comment type="similarity">
    <text evidence="1">Belongs to the CdaR family.</text>
</comment>
<dbReference type="SMART" id="SM00065">
    <property type="entry name" value="GAF"/>
    <property type="match status" value="1"/>
</dbReference>
<dbReference type="EMBL" id="DYTV01000135">
    <property type="protein sequence ID" value="HJH12001.1"/>
    <property type="molecule type" value="Genomic_DNA"/>
</dbReference>